<dbReference type="Proteomes" id="UP001555786">
    <property type="component" value="Unassembled WGS sequence"/>
</dbReference>
<comment type="caution">
    <text evidence="3">The sequence shown here is derived from an EMBL/GenBank/DDBJ whole genome shotgun (WGS) entry which is preliminary data.</text>
</comment>
<dbReference type="EMBL" id="JBFNQD010000002">
    <property type="protein sequence ID" value="MEW9305462.1"/>
    <property type="molecule type" value="Genomic_DNA"/>
</dbReference>
<keyword evidence="4" id="KW-1185">Reference proteome</keyword>
<accession>A0ABV3PIK1</accession>
<evidence type="ECO:0000256" key="2">
    <source>
        <dbReference type="SAM" id="MobiDB-lite"/>
    </source>
</evidence>
<evidence type="ECO:0000313" key="3">
    <source>
        <dbReference type="EMBL" id="MEW9305462.1"/>
    </source>
</evidence>
<dbReference type="RefSeq" id="WP_367623506.1">
    <property type="nucleotide sequence ID" value="NZ_JBFNQD010000002.1"/>
</dbReference>
<evidence type="ECO:0000313" key="4">
    <source>
        <dbReference type="Proteomes" id="UP001555786"/>
    </source>
</evidence>
<keyword evidence="1" id="KW-0175">Coiled coil</keyword>
<evidence type="ECO:0000256" key="1">
    <source>
        <dbReference type="SAM" id="Coils"/>
    </source>
</evidence>
<proteinExistence type="predicted"/>
<feature type="region of interest" description="Disordered" evidence="2">
    <location>
        <begin position="1"/>
        <end position="29"/>
    </location>
</feature>
<gene>
    <name evidence="3" type="ORF">ABXS05_07945</name>
</gene>
<reference evidence="3 4" key="1">
    <citation type="submission" date="2024-07" db="EMBL/GenBank/DDBJ databases">
        <title>Description of Labrys sedimenti sp. nov., isolated from a diclofenac-degrading enrichment culture.</title>
        <authorList>
            <person name="Tancsics A."/>
            <person name="Csepanyi A."/>
        </authorList>
    </citation>
    <scope>NUCLEOTIDE SEQUENCE [LARGE SCALE GENOMIC DNA]</scope>
    <source>
        <strain evidence="3 4">LMG 23578</strain>
    </source>
</reference>
<sequence length="341" mass="38383">MTEEKTEQTSLPVHLARREPKNGRSDGEREVSIDFEIRPTISGFFEEPRATATAFFKILHAHEVKRFSMADRAGVEDLIEKMDVDGERLWSLMSQAYVPEPVDAWIWEAAQRRLTTMLGELFDPQEFDKQVILKSLAQGLSDGLASENKETRKGALNWLRIGLCWLSEKRSLQAWQIAEGLLPILFPDGKSASRLATRAIQKGKITEFRVAIAMAGLAHDMVKVTEEERGRERAISASLRDRLADTRSSLDRLQAELARVQNELEQQNAKLAEVEATLAAERQHWGHDLSETRAEQRVLLGERIEPLLQDAVDALEIEPSAPSLALKRIKAVLSTIEEAKA</sequence>
<feature type="compositionally biased region" description="Basic and acidic residues" evidence="2">
    <location>
        <begin position="16"/>
        <end position="29"/>
    </location>
</feature>
<name>A0ABV3PIK1_9HYPH</name>
<protein>
    <submittedName>
        <fullName evidence="3">Uncharacterized protein</fullName>
    </submittedName>
</protein>
<organism evidence="3 4">
    <name type="scientific">Labrys neptuniae</name>
    <dbReference type="NCBI Taxonomy" id="376174"/>
    <lineage>
        <taxon>Bacteria</taxon>
        <taxon>Pseudomonadati</taxon>
        <taxon>Pseudomonadota</taxon>
        <taxon>Alphaproteobacteria</taxon>
        <taxon>Hyphomicrobiales</taxon>
        <taxon>Xanthobacteraceae</taxon>
        <taxon>Labrys</taxon>
    </lineage>
</organism>
<feature type="coiled-coil region" evidence="1">
    <location>
        <begin position="236"/>
        <end position="284"/>
    </location>
</feature>